<reference evidence="1" key="1">
    <citation type="journal article" date="2015" name="Nature">
        <title>Complex archaea that bridge the gap between prokaryotes and eukaryotes.</title>
        <authorList>
            <person name="Spang A."/>
            <person name="Saw J.H."/>
            <person name="Jorgensen S.L."/>
            <person name="Zaremba-Niedzwiedzka K."/>
            <person name="Martijn J."/>
            <person name="Lind A.E."/>
            <person name="van Eijk R."/>
            <person name="Schleper C."/>
            <person name="Guy L."/>
            <person name="Ettema T.J."/>
        </authorList>
    </citation>
    <scope>NUCLEOTIDE SEQUENCE</scope>
</reference>
<organism evidence="1">
    <name type="scientific">marine sediment metagenome</name>
    <dbReference type="NCBI Taxonomy" id="412755"/>
    <lineage>
        <taxon>unclassified sequences</taxon>
        <taxon>metagenomes</taxon>
        <taxon>ecological metagenomes</taxon>
    </lineage>
</organism>
<comment type="caution">
    <text evidence="1">The sequence shown here is derived from an EMBL/GenBank/DDBJ whole genome shotgun (WGS) entry which is preliminary data.</text>
</comment>
<accession>A0A0F9PLT0</accession>
<evidence type="ECO:0000313" key="1">
    <source>
        <dbReference type="EMBL" id="KKN31134.1"/>
    </source>
</evidence>
<proteinExistence type="predicted"/>
<gene>
    <name evidence="1" type="ORF">LCGC14_0827080</name>
</gene>
<dbReference type="AlphaFoldDB" id="A0A0F9PLT0"/>
<name>A0A0F9PLT0_9ZZZZ</name>
<sequence length="47" mass="5463">MEEVSKRQRELLEVPKVKLYEGKRCAGKLESYKAQKRPPSGNVLEEM</sequence>
<dbReference type="EMBL" id="LAZR01002354">
    <property type="protein sequence ID" value="KKN31134.1"/>
    <property type="molecule type" value="Genomic_DNA"/>
</dbReference>
<protein>
    <submittedName>
        <fullName evidence="1">Uncharacterized protein</fullName>
    </submittedName>
</protein>